<name>A0ABT5GM50_9MICO</name>
<dbReference type="EMBL" id="JAPFQL010000095">
    <property type="protein sequence ID" value="MDC5698955.1"/>
    <property type="molecule type" value="Genomic_DNA"/>
</dbReference>
<dbReference type="Proteomes" id="UP001150259">
    <property type="component" value="Unassembled WGS sequence"/>
</dbReference>
<organism evidence="1 2">
    <name type="scientific">Intrasporangium calvum</name>
    <dbReference type="NCBI Taxonomy" id="53358"/>
    <lineage>
        <taxon>Bacteria</taxon>
        <taxon>Bacillati</taxon>
        <taxon>Actinomycetota</taxon>
        <taxon>Actinomycetes</taxon>
        <taxon>Micrococcales</taxon>
        <taxon>Intrasporangiaceae</taxon>
        <taxon>Intrasporangium</taxon>
    </lineage>
</organism>
<evidence type="ECO:0008006" key="3">
    <source>
        <dbReference type="Google" id="ProtNLM"/>
    </source>
</evidence>
<proteinExistence type="predicted"/>
<evidence type="ECO:0000313" key="1">
    <source>
        <dbReference type="EMBL" id="MDC5698955.1"/>
    </source>
</evidence>
<dbReference type="RefSeq" id="WP_272463512.1">
    <property type="nucleotide sequence ID" value="NZ_JAPFQL010000095.1"/>
</dbReference>
<dbReference type="SUPFAM" id="SSF52980">
    <property type="entry name" value="Restriction endonuclease-like"/>
    <property type="match status" value="1"/>
</dbReference>
<dbReference type="Gene3D" id="3.40.960.10">
    <property type="entry name" value="VSR Endonuclease"/>
    <property type="match status" value="1"/>
</dbReference>
<comment type="caution">
    <text evidence="1">The sequence shown here is derived from an EMBL/GenBank/DDBJ whole genome shotgun (WGS) entry which is preliminary data.</text>
</comment>
<reference evidence="1 2" key="1">
    <citation type="submission" date="2022-11" db="EMBL/GenBank/DDBJ databases">
        <title>Anaerobic phenanthrene biodegradation by a DNRA strain PheN6.</title>
        <authorList>
            <person name="Zhang Z."/>
        </authorList>
    </citation>
    <scope>NUCLEOTIDE SEQUENCE [LARGE SCALE GENOMIC DNA]</scope>
    <source>
        <strain evidence="1 2">PheN6</strain>
    </source>
</reference>
<gene>
    <name evidence="1" type="ORF">OO014_17010</name>
</gene>
<sequence>MAAAELPPSLHTKPFSVAMATVWGLTYRQVQRMSLEAPTRGVRSLTPLATVQERCNAVGLALECFAFSHLTAARLHGLPMSPAMEDDERLHVMRDARDGAVRRVGIIGHRGLWAREVVEVSGAETIGLADTWVDMGELVRVGSPVGLDDLIVMGDAIANRLGSVEPLRAALSARQRPRGKLTLLEALEEIRVGAESPGETRTRLVLVRAGLPEPELNRAVITEDGTWLGRPDLRWSGQRVILEYQGREFHDSDEQRAADGVRFAGFEDDGWTVVPVWNDDVNSVATRIALVRRVADLLGVSHDALDLAACHPRFFSRRMLQLAEIRARRLRARSA</sequence>
<protein>
    <recommendedName>
        <fullName evidence="3">DUF559 domain-containing protein</fullName>
    </recommendedName>
</protein>
<keyword evidence="2" id="KW-1185">Reference proteome</keyword>
<evidence type="ECO:0000313" key="2">
    <source>
        <dbReference type="Proteomes" id="UP001150259"/>
    </source>
</evidence>
<accession>A0ABT5GM50</accession>
<dbReference type="InterPro" id="IPR011335">
    <property type="entry name" value="Restrct_endonuc-II-like"/>
</dbReference>